<comment type="caution">
    <text evidence="1">The sequence shown here is derived from an EMBL/GenBank/DDBJ whole genome shotgun (WGS) entry which is preliminary data.</text>
</comment>
<proteinExistence type="predicted"/>
<dbReference type="AlphaFoldDB" id="A0A397S5B7"/>
<organism evidence="1 2">
    <name type="scientific">Glomus cerebriforme</name>
    <dbReference type="NCBI Taxonomy" id="658196"/>
    <lineage>
        <taxon>Eukaryota</taxon>
        <taxon>Fungi</taxon>
        <taxon>Fungi incertae sedis</taxon>
        <taxon>Mucoromycota</taxon>
        <taxon>Glomeromycotina</taxon>
        <taxon>Glomeromycetes</taxon>
        <taxon>Glomerales</taxon>
        <taxon>Glomeraceae</taxon>
        <taxon>Glomus</taxon>
    </lineage>
</organism>
<name>A0A397S5B7_9GLOM</name>
<evidence type="ECO:0000313" key="1">
    <source>
        <dbReference type="EMBL" id="RIA79916.1"/>
    </source>
</evidence>
<protein>
    <submittedName>
        <fullName evidence="1">Uncharacterized protein</fullName>
    </submittedName>
</protein>
<dbReference type="Pfam" id="PF14441">
    <property type="entry name" value="OTT_1508_deam"/>
    <property type="match status" value="1"/>
</dbReference>
<dbReference type="OrthoDB" id="2324273at2759"/>
<keyword evidence="2" id="KW-1185">Reference proteome</keyword>
<dbReference type="EMBL" id="QKYT01001098">
    <property type="protein sequence ID" value="RIA79916.1"/>
    <property type="molecule type" value="Genomic_DNA"/>
</dbReference>
<dbReference type="Proteomes" id="UP000265703">
    <property type="component" value="Unassembled WGS sequence"/>
</dbReference>
<sequence>MANRKKMEKELYSKACVVESIRFVVDEAREESVNLKEYEKFSCNLATILAREKEVIAIRLVPYPDNCVVYIAKNDIWCEKDTDYINSIKSYLKSLSKDAPVRLKDAWKRDDVDSLFEDVIEFCSEKLNTRFEKLKKDITDNQHQQHIKSFIDYASIKVENLDEMSGYELSEKCSSYYKKVKNSTAPEKFLRHIKKVGSYYAALYDITACACKKKYKDLFSNLQVHKLNPMTLHQPIFSWKNIVERYTRNHTICEEFKRRCLNDHDTSARLSDIYGNRLDDESNEQHLCLHAEMNILANIINEKYKGSTFIAVSKRSCYLCELYIKFAQMKGYKIFTSGTHKKLYHKWMLPNIKDTAFKSESVRYIIKNLDRVINEEIVKHVYEVAWSDSEGEIENSGADPNSHEEADELLKAKIQRKKQRIY</sequence>
<reference evidence="1 2" key="1">
    <citation type="submission" date="2018-06" db="EMBL/GenBank/DDBJ databases">
        <title>Comparative genomics reveals the genomic features of Rhizophagus irregularis, R. cerebriforme, R. diaphanum and Gigaspora rosea, and their symbiotic lifestyle signature.</title>
        <authorList>
            <person name="Morin E."/>
            <person name="San Clemente H."/>
            <person name="Chen E.C.H."/>
            <person name="De La Providencia I."/>
            <person name="Hainaut M."/>
            <person name="Kuo A."/>
            <person name="Kohler A."/>
            <person name="Murat C."/>
            <person name="Tang N."/>
            <person name="Roy S."/>
            <person name="Loubradou J."/>
            <person name="Henrissat B."/>
            <person name="Grigoriev I.V."/>
            <person name="Corradi N."/>
            <person name="Roux C."/>
            <person name="Martin F.M."/>
        </authorList>
    </citation>
    <scope>NUCLEOTIDE SEQUENCE [LARGE SCALE GENOMIC DNA]</scope>
    <source>
        <strain evidence="1 2">DAOM 227022</strain>
    </source>
</reference>
<gene>
    <name evidence="1" type="ORF">C1645_745603</name>
</gene>
<evidence type="ECO:0000313" key="2">
    <source>
        <dbReference type="Proteomes" id="UP000265703"/>
    </source>
</evidence>
<accession>A0A397S5B7</accession>
<dbReference type="InterPro" id="IPR027796">
    <property type="entry name" value="OTT_1508_deam-like"/>
</dbReference>